<evidence type="ECO:0000256" key="1">
    <source>
        <dbReference type="SAM" id="MobiDB-lite"/>
    </source>
</evidence>
<dbReference type="GeneID" id="72988698"/>
<evidence type="ECO:0000313" key="2">
    <source>
        <dbReference type="EMBL" id="MEN3227242.1"/>
    </source>
</evidence>
<accession>A0ABU9Z7A4</accession>
<protein>
    <submittedName>
        <fullName evidence="2">Uncharacterized protein</fullName>
    </submittedName>
</protein>
<name>A0ABU9Z7A4_9HYPH</name>
<dbReference type="EMBL" id="JAQYXL010000001">
    <property type="protein sequence ID" value="MEN3227242.1"/>
    <property type="molecule type" value="Genomic_DNA"/>
</dbReference>
<dbReference type="RefSeq" id="WP_015821698.1">
    <property type="nucleotide sequence ID" value="NZ_JAQYXL010000001.1"/>
</dbReference>
<evidence type="ECO:0000313" key="3">
    <source>
        <dbReference type="Proteomes" id="UP001404845"/>
    </source>
</evidence>
<organism evidence="2 3">
    <name type="scientific">Methylorubrum rhodesianum</name>
    <dbReference type="NCBI Taxonomy" id="29427"/>
    <lineage>
        <taxon>Bacteria</taxon>
        <taxon>Pseudomonadati</taxon>
        <taxon>Pseudomonadota</taxon>
        <taxon>Alphaproteobacteria</taxon>
        <taxon>Hyphomicrobiales</taxon>
        <taxon>Methylobacteriaceae</taxon>
        <taxon>Methylorubrum</taxon>
    </lineage>
</organism>
<dbReference type="Proteomes" id="UP001404845">
    <property type="component" value="Unassembled WGS sequence"/>
</dbReference>
<keyword evidence="3" id="KW-1185">Reference proteome</keyword>
<proteinExistence type="predicted"/>
<comment type="caution">
    <text evidence="2">The sequence shown here is derived from an EMBL/GenBank/DDBJ whole genome shotgun (WGS) entry which is preliminary data.</text>
</comment>
<reference evidence="2 3" key="1">
    <citation type="journal article" date="2023" name="PLoS ONE">
        <title>Complete genome assembly of Hawai'i environmental nontuberculous mycobacteria reveals unexpected co-isolation with methylobacteria.</title>
        <authorList>
            <person name="Hendrix J."/>
            <person name="Epperson L.E."/>
            <person name="Tong E.I."/>
            <person name="Chan Y.L."/>
            <person name="Hasan N.A."/>
            <person name="Dawrs S.N."/>
            <person name="Norton G.J."/>
            <person name="Virdi R."/>
            <person name="Crooks J.L."/>
            <person name="Chan E.D."/>
            <person name="Honda J.R."/>
            <person name="Strong M."/>
        </authorList>
    </citation>
    <scope>NUCLEOTIDE SEQUENCE [LARGE SCALE GENOMIC DNA]</scope>
    <source>
        <strain evidence="2 3">NJH_HI01</strain>
    </source>
</reference>
<sequence length="104" mass="11683">MVYRAHSVPKKAKTEVEPMTVSDATPLTSTLIELDALLEAEDVPTVDEAHRLLWDYLSSFDGITQQTRALQELSAAFNERPAVSSAHSMICRLIEQHHRRLAEP</sequence>
<feature type="region of interest" description="Disordered" evidence="1">
    <location>
        <begin position="1"/>
        <end position="21"/>
    </location>
</feature>
<gene>
    <name evidence="2" type="ORF">PUR21_06175</name>
</gene>